<sequence>MSRLIYLEVQPYFRAKEVADQNQLAVVTPTKTAARALGKQKRSLQDLAMHLLPRETTIASPLGAQRALRQAIHQTVHPHDIEGTARAWMPTVQALLRSSPSFNITLENCSERATQLLQVTQRYVDILRQQSQLDSAAALWRSVEQQLEQRPVLIYGYFQPRLDELTLIDAIAADGSIVVLPIGTGDLFRESRIAVEWLQQKGWTIHELEALPQTIGEQLGQQFFAPANAIAGPSAYAYSNIEAEVRGTLAQVKQLLHEGVSAREIAIIARDEVAYGPQLLEIAWEYGIPLRALYATPLNTTRFGAWITLVLEVIEQKFPFEATAKLLSHPLCTNPEAEFWSMVRRRHPADFAAWQEVCQSVLNLDLSVLKFGPRARRETWVERIQTMLKTFDLRRRCSRWARESLAFNALNRALVNLAKPEEEILTWSAFAQEIRELLAIEGVPAQPGRGGVELHNPGSVVGARYSYLFVFGMAEGSLPAPVRNDCVLDFHERKALRHVDIPLELASEAARQEALLFHYLLQTVTEAIVFSYASLNGRQEQLPSPYLAQLGLKAIAPPEMPVASLEALRKLSLRRAIHPEDVVLQNAIHAWAVERHRESSAPQDEYDGVTGMPLDYRDRVFSVSQLTNLGLCPFKWFANKVLKLGEPEESEDDLSPSRRGNLYHKVLELVFKEVQNDPQRSLHDPELLKAQFQIVEQAMKLTDLPVWEAWRTEHLQTLQRVLNQPDFLPDGAEAIALEAKFEGIWHDLKLIGRVDRIDRTPQGLVLIDYKTGSSAPKGVSNAEGKACIDLQLPLYQQVAAPTLFPDETVATSYYYSLTKTKKLSQTLPSDQALADVADRCKAHLEHGHFPVQPDVGGVACQYCAFDMVCRQGSRLSRKSRKENTNGAD</sequence>
<evidence type="ECO:0000256" key="5">
    <source>
        <dbReference type="ARBA" id="ARBA00023204"/>
    </source>
</evidence>
<dbReference type="Gene3D" id="3.90.320.10">
    <property type="match status" value="1"/>
</dbReference>
<dbReference type="InterPro" id="IPR027417">
    <property type="entry name" value="P-loop_NTPase"/>
</dbReference>
<keyword evidence="3" id="KW-0067">ATP-binding</keyword>
<evidence type="ECO:0000313" key="8">
    <source>
        <dbReference type="Proteomes" id="UP001476950"/>
    </source>
</evidence>
<keyword evidence="4" id="KW-0378">Hydrolase</keyword>
<dbReference type="RefSeq" id="WP_190449845.1">
    <property type="nucleotide sequence ID" value="NZ_JAMPLM010000026.1"/>
</dbReference>
<name>A0ABV0KRR9_9CYAN</name>
<dbReference type="EMBL" id="JAMPLM010000026">
    <property type="protein sequence ID" value="MEP1061065.1"/>
    <property type="molecule type" value="Genomic_DNA"/>
</dbReference>
<keyword evidence="1" id="KW-0540">Nuclease</keyword>
<keyword evidence="3" id="KW-0347">Helicase</keyword>
<evidence type="ECO:0000313" key="7">
    <source>
        <dbReference type="EMBL" id="MEP1061065.1"/>
    </source>
</evidence>
<keyword evidence="4" id="KW-0269">Exonuclease</keyword>
<evidence type="ECO:0000256" key="2">
    <source>
        <dbReference type="ARBA" id="ARBA00022763"/>
    </source>
</evidence>
<dbReference type="SUPFAM" id="SSF52540">
    <property type="entry name" value="P-loop containing nucleoside triphosphate hydrolases"/>
    <property type="match status" value="1"/>
</dbReference>
<dbReference type="InterPro" id="IPR011335">
    <property type="entry name" value="Restrct_endonuc-II-like"/>
</dbReference>
<dbReference type="InterPro" id="IPR011604">
    <property type="entry name" value="PDDEXK-like_dom_sf"/>
</dbReference>
<dbReference type="SUPFAM" id="SSF52980">
    <property type="entry name" value="Restriction endonuclease-like"/>
    <property type="match status" value="1"/>
</dbReference>
<dbReference type="InterPro" id="IPR038726">
    <property type="entry name" value="PDDEXK_AddAB-type"/>
</dbReference>
<keyword evidence="2" id="KW-0227">DNA damage</keyword>
<dbReference type="Proteomes" id="UP001476950">
    <property type="component" value="Unassembled WGS sequence"/>
</dbReference>
<comment type="caution">
    <text evidence="7">The sequence shown here is derived from an EMBL/GenBank/DDBJ whole genome shotgun (WGS) entry which is preliminary data.</text>
</comment>
<feature type="domain" description="PD-(D/E)XK endonuclease-like" evidence="6">
    <location>
        <begin position="621"/>
        <end position="870"/>
    </location>
</feature>
<protein>
    <submittedName>
        <fullName evidence="7">PD-(D/E)XK nuclease family protein</fullName>
    </submittedName>
</protein>
<evidence type="ECO:0000256" key="1">
    <source>
        <dbReference type="ARBA" id="ARBA00022722"/>
    </source>
</evidence>
<evidence type="ECO:0000259" key="6">
    <source>
        <dbReference type="Pfam" id="PF12705"/>
    </source>
</evidence>
<accession>A0ABV0KRR9</accession>
<keyword evidence="5" id="KW-0234">DNA repair</keyword>
<reference evidence="7 8" key="1">
    <citation type="submission" date="2022-04" db="EMBL/GenBank/DDBJ databases">
        <title>Positive selection, recombination, and allopatry shape intraspecific diversity of widespread and dominant cyanobacteria.</title>
        <authorList>
            <person name="Wei J."/>
            <person name="Shu W."/>
            <person name="Hu C."/>
        </authorList>
    </citation>
    <scope>NUCLEOTIDE SEQUENCE [LARGE SCALE GENOMIC DNA]</scope>
    <source>
        <strain evidence="7 8">AS-A4</strain>
    </source>
</reference>
<organism evidence="7 8">
    <name type="scientific">Stenomitos frigidus AS-A4</name>
    <dbReference type="NCBI Taxonomy" id="2933935"/>
    <lineage>
        <taxon>Bacteria</taxon>
        <taxon>Bacillati</taxon>
        <taxon>Cyanobacteriota</taxon>
        <taxon>Cyanophyceae</taxon>
        <taxon>Leptolyngbyales</taxon>
        <taxon>Leptolyngbyaceae</taxon>
        <taxon>Stenomitos</taxon>
    </lineage>
</organism>
<gene>
    <name evidence="7" type="ORF">NDI38_21775</name>
</gene>
<proteinExistence type="predicted"/>
<evidence type="ECO:0000256" key="3">
    <source>
        <dbReference type="ARBA" id="ARBA00022806"/>
    </source>
</evidence>
<evidence type="ECO:0000256" key="4">
    <source>
        <dbReference type="ARBA" id="ARBA00022839"/>
    </source>
</evidence>
<keyword evidence="3" id="KW-0547">Nucleotide-binding</keyword>
<keyword evidence="8" id="KW-1185">Reference proteome</keyword>
<dbReference type="Gene3D" id="3.40.50.300">
    <property type="entry name" value="P-loop containing nucleotide triphosphate hydrolases"/>
    <property type="match status" value="1"/>
</dbReference>
<dbReference type="Pfam" id="PF12705">
    <property type="entry name" value="PDDEXK_1"/>
    <property type="match status" value="1"/>
</dbReference>